<name>A0ABT6HXR4_9ACTN</name>
<sequence>MGRKRVDPAGGDGQPQGRMPLGSVRGDFGSSAMSEAGIAVVDLPP</sequence>
<accession>A0ABT6HXR4</accession>
<gene>
    <name evidence="2" type="ORF">QCN29_30815</name>
</gene>
<dbReference type="Proteomes" id="UP001223144">
    <property type="component" value="Unassembled WGS sequence"/>
</dbReference>
<reference evidence="2 3" key="1">
    <citation type="submission" date="2023-04" db="EMBL/GenBank/DDBJ databases">
        <title>Streptomyces chengmaiensis sp. nov. isolated from the stem of mangrove plant in Hainan.</title>
        <authorList>
            <person name="Huang X."/>
            <person name="Zhou S."/>
            <person name="Chu X."/>
            <person name="Xie Y."/>
            <person name="Lin Y."/>
        </authorList>
    </citation>
    <scope>NUCLEOTIDE SEQUENCE [LARGE SCALE GENOMIC DNA]</scope>
    <source>
        <strain evidence="2 3">HNM0663</strain>
    </source>
</reference>
<organism evidence="2 3">
    <name type="scientific">Streptomyces chengmaiensis</name>
    <dbReference type="NCBI Taxonomy" id="3040919"/>
    <lineage>
        <taxon>Bacteria</taxon>
        <taxon>Bacillati</taxon>
        <taxon>Actinomycetota</taxon>
        <taxon>Actinomycetes</taxon>
        <taxon>Kitasatosporales</taxon>
        <taxon>Streptomycetaceae</taxon>
        <taxon>Streptomyces</taxon>
    </lineage>
</organism>
<evidence type="ECO:0000313" key="3">
    <source>
        <dbReference type="Proteomes" id="UP001223144"/>
    </source>
</evidence>
<keyword evidence="3" id="KW-1185">Reference proteome</keyword>
<proteinExistence type="predicted"/>
<evidence type="ECO:0000313" key="2">
    <source>
        <dbReference type="EMBL" id="MDH2393092.1"/>
    </source>
</evidence>
<dbReference type="RefSeq" id="WP_279932311.1">
    <property type="nucleotide sequence ID" value="NZ_JARWBG010000056.1"/>
</dbReference>
<comment type="caution">
    <text evidence="2">The sequence shown here is derived from an EMBL/GenBank/DDBJ whole genome shotgun (WGS) entry which is preliminary data.</text>
</comment>
<evidence type="ECO:0000256" key="1">
    <source>
        <dbReference type="SAM" id="MobiDB-lite"/>
    </source>
</evidence>
<dbReference type="EMBL" id="JARWBG010000056">
    <property type="protein sequence ID" value="MDH2393092.1"/>
    <property type="molecule type" value="Genomic_DNA"/>
</dbReference>
<protein>
    <submittedName>
        <fullName evidence="2">Uncharacterized protein</fullName>
    </submittedName>
</protein>
<feature type="region of interest" description="Disordered" evidence="1">
    <location>
        <begin position="1"/>
        <end position="30"/>
    </location>
</feature>